<dbReference type="Proteomes" id="UP001195483">
    <property type="component" value="Unassembled WGS sequence"/>
</dbReference>
<keyword evidence="2" id="KW-0732">Signal</keyword>
<feature type="region of interest" description="Disordered" evidence="1">
    <location>
        <begin position="88"/>
        <end position="125"/>
    </location>
</feature>
<dbReference type="AlphaFoldDB" id="A0AAE0W309"/>
<evidence type="ECO:0000313" key="4">
    <source>
        <dbReference type="Proteomes" id="UP001195483"/>
    </source>
</evidence>
<feature type="compositionally biased region" description="Polar residues" evidence="1">
    <location>
        <begin position="728"/>
        <end position="746"/>
    </location>
</feature>
<reference evidence="3" key="3">
    <citation type="submission" date="2023-05" db="EMBL/GenBank/DDBJ databases">
        <authorList>
            <person name="Smith C.H."/>
        </authorList>
    </citation>
    <scope>NUCLEOTIDE SEQUENCE</scope>
    <source>
        <strain evidence="3">CHS0354</strain>
        <tissue evidence="3">Mantle</tissue>
    </source>
</reference>
<feature type="compositionally biased region" description="Basic and acidic residues" evidence="1">
    <location>
        <begin position="200"/>
        <end position="213"/>
    </location>
</feature>
<organism evidence="3 4">
    <name type="scientific">Potamilus streckersoni</name>
    <dbReference type="NCBI Taxonomy" id="2493646"/>
    <lineage>
        <taxon>Eukaryota</taxon>
        <taxon>Metazoa</taxon>
        <taxon>Spiralia</taxon>
        <taxon>Lophotrochozoa</taxon>
        <taxon>Mollusca</taxon>
        <taxon>Bivalvia</taxon>
        <taxon>Autobranchia</taxon>
        <taxon>Heteroconchia</taxon>
        <taxon>Palaeoheterodonta</taxon>
        <taxon>Unionida</taxon>
        <taxon>Unionoidea</taxon>
        <taxon>Unionidae</taxon>
        <taxon>Ambleminae</taxon>
        <taxon>Lampsilini</taxon>
        <taxon>Potamilus</taxon>
    </lineage>
</organism>
<reference evidence="3" key="2">
    <citation type="journal article" date="2021" name="Genome Biol. Evol.">
        <title>Developing a high-quality reference genome for a parasitic bivalve with doubly uniparental inheritance (Bivalvia: Unionida).</title>
        <authorList>
            <person name="Smith C.H."/>
        </authorList>
    </citation>
    <scope>NUCLEOTIDE SEQUENCE</scope>
    <source>
        <strain evidence="3">CHS0354</strain>
        <tissue evidence="3">Mantle</tissue>
    </source>
</reference>
<protein>
    <submittedName>
        <fullName evidence="3">Uncharacterized protein</fullName>
    </submittedName>
</protein>
<accession>A0AAE0W309</accession>
<comment type="caution">
    <text evidence="3">The sequence shown here is derived from an EMBL/GenBank/DDBJ whole genome shotgun (WGS) entry which is preliminary data.</text>
</comment>
<gene>
    <name evidence="3" type="ORF">CHS0354_019866</name>
</gene>
<name>A0AAE0W309_9BIVA</name>
<feature type="region of interest" description="Disordered" evidence="1">
    <location>
        <begin position="155"/>
        <end position="265"/>
    </location>
</feature>
<feature type="compositionally biased region" description="Polar residues" evidence="1">
    <location>
        <begin position="656"/>
        <end position="674"/>
    </location>
</feature>
<proteinExistence type="predicted"/>
<feature type="signal peptide" evidence="2">
    <location>
        <begin position="1"/>
        <end position="19"/>
    </location>
</feature>
<evidence type="ECO:0000256" key="2">
    <source>
        <dbReference type="SAM" id="SignalP"/>
    </source>
</evidence>
<sequence length="884" mass="92646">MKQLLIFLLYGILLSSVQTQSQSQWVADFGSGFGIPVPILKLSGVKETDHVNNASHKTSQSTSAKILGAGASVDQKQLGNTNKPEVENLLANPNEIPPPPLATRRDQGPFELINSRPPPVSATDTVRERKLQQLQFIMGNDVPRSKLEALLDVFGSDSASSQSQPTRPPPPLRNSAIFPARERQERPSSNGWPSTPPPPRDARGTFRRQESRVDPFLSSDTMPSAIPPPPGSANRGQRSSRGFIREFTSPTPSPPSFDGPPQGRVDMDARRQEMIERRLQQEQAKNSQESNLQMMRTLRALTRQRARTPAAEAPEQPEPGSMNPLLMALFSGMGGGGEAGSTGLGGGLGSLLGGGGDLASLMALQRGGSASGAGESPMGGLGGGMSGLLGSMGGGMGGLANMLGLGMGGLGGTSATDTTDGLGKSNTNASIAPIIPAPPLSISTATHFGTWLAQDQLHDHPVKPTTLPVQAITSKVSNEMAVVKTGQISQSRLAKTTVVPKPMFVNVADHHQPNQHAHSVQTHIDPVMFLDINNQIHDLHVPNSSSLGPDVRKNMIEQPSNELLPTLLDSTMNQGNKKNLTLQELLSTTMPSSMIIGTRRKDIRIPARQNITGENTITTLELMPRKEINISSSHLSGLSGMIPKTPNAGFGGHLGTHSQNSFGSMQNNLKTTVSPPAPPNAAMDIHGQIHDHPIGPELIGHARGHSGHSDHAAGHGQQNGNGKLAGRDNQSGGNANTNNPSSSTGVPSDLAALLQMQMGARASGLSNNGIGMGGLPSLSHMISMTGRGVGSGGTGGFGNTGAVTTSLEMMSLVPGLTLDHMSDLIGSYRGPIPREILVQAQALSRAGQSGDQIADVLGDVMQQWVRQQGLATNTGFSAGSTGLV</sequence>
<reference evidence="3" key="1">
    <citation type="journal article" date="2021" name="Genome Biol. Evol.">
        <title>A High-Quality Reference Genome for a Parasitic Bivalve with Doubly Uniparental Inheritance (Bivalvia: Unionida).</title>
        <authorList>
            <person name="Smith C.H."/>
        </authorList>
    </citation>
    <scope>NUCLEOTIDE SEQUENCE</scope>
    <source>
        <strain evidence="3">CHS0354</strain>
    </source>
</reference>
<dbReference type="EMBL" id="JAEAOA010001211">
    <property type="protein sequence ID" value="KAK3598607.1"/>
    <property type="molecule type" value="Genomic_DNA"/>
</dbReference>
<feature type="region of interest" description="Disordered" evidence="1">
    <location>
        <begin position="650"/>
        <end position="747"/>
    </location>
</feature>
<feature type="chain" id="PRO_5042079290" evidence="2">
    <location>
        <begin position="20"/>
        <end position="884"/>
    </location>
</feature>
<keyword evidence="4" id="KW-1185">Reference proteome</keyword>
<evidence type="ECO:0000313" key="3">
    <source>
        <dbReference type="EMBL" id="KAK3598607.1"/>
    </source>
</evidence>
<evidence type="ECO:0000256" key="1">
    <source>
        <dbReference type="SAM" id="MobiDB-lite"/>
    </source>
</evidence>